<evidence type="ECO:0000313" key="12">
    <source>
        <dbReference type="Proteomes" id="UP001497600"/>
    </source>
</evidence>
<dbReference type="EMBL" id="OZ004260">
    <property type="protein sequence ID" value="CAK7920513.1"/>
    <property type="molecule type" value="Genomic_DNA"/>
</dbReference>
<dbReference type="PANTHER" id="PTHR21049:SF0">
    <property type="entry name" value="DOLICHYL-DIPHOSPHOOLIGOSACCHARIDE--PROTEIN GLYCOSYLTRANSFERASE SUBUNIT 1"/>
    <property type="match status" value="1"/>
</dbReference>
<reference evidence="11 12" key="1">
    <citation type="submission" date="2024-01" db="EMBL/GenBank/DDBJ databases">
        <authorList>
            <consortium name="Genoscope - CEA"/>
            <person name="William W."/>
        </authorList>
    </citation>
    <scope>NUCLEOTIDE SEQUENCE [LARGE SCALE GENOMIC DNA]</scope>
    <source>
        <strain evidence="11 12">29B2s-10</strain>
    </source>
</reference>
<comment type="subcellular location">
    <subcellularLocation>
        <location evidence="2 10">Endoplasmic reticulum membrane</location>
        <topology evidence="2 10">Single-pass type I membrane protein</topology>
    </subcellularLocation>
</comment>
<protein>
    <recommendedName>
        <fullName evidence="10">Dolichyl-diphosphooligosaccharide--protein glycosyltransferase subunit 1</fullName>
    </recommendedName>
</protein>
<dbReference type="Pfam" id="PF04597">
    <property type="entry name" value="Ribophorin_I"/>
    <property type="match status" value="1"/>
</dbReference>
<keyword evidence="7 10" id="KW-0256">Endoplasmic reticulum</keyword>
<comment type="function">
    <text evidence="1 10">Subunit of the oligosaccharyl transferase (OST) complex that catalyzes the initial transfer of a defined glycan (Glc(3)Man(9)GlcNAc(2) in eukaryotes) from the lipid carrier dolichol-pyrophosphate to an asparagine residue within an Asn-X-Ser/Thr consensus motif in nascent polypeptide chains, the first step in protein N-glycosylation. N-glycosylation occurs cotranslationally and the complex associates with the Sec61 complex at the channel-forming translocon complex that mediates protein translocation across the endoplasmic reticulum (ER). All subunits are required for a maximal enzyme activity.</text>
</comment>
<dbReference type="Proteomes" id="UP001497600">
    <property type="component" value="Chromosome H"/>
</dbReference>
<comment type="subunit">
    <text evidence="10">Component of the oligosaccharyltransferase (OST) complex.</text>
</comment>
<evidence type="ECO:0000256" key="4">
    <source>
        <dbReference type="ARBA" id="ARBA00008905"/>
    </source>
</evidence>
<evidence type="ECO:0000256" key="5">
    <source>
        <dbReference type="ARBA" id="ARBA00022692"/>
    </source>
</evidence>
<comment type="similarity">
    <text evidence="4 10">Belongs to the OST1 family.</text>
</comment>
<evidence type="ECO:0000256" key="10">
    <source>
        <dbReference type="RuleBase" id="RU361143"/>
    </source>
</evidence>
<evidence type="ECO:0000256" key="9">
    <source>
        <dbReference type="ARBA" id="ARBA00023136"/>
    </source>
</evidence>
<dbReference type="InterPro" id="IPR007676">
    <property type="entry name" value="Ribophorin_I"/>
</dbReference>
<evidence type="ECO:0000256" key="2">
    <source>
        <dbReference type="ARBA" id="ARBA00004115"/>
    </source>
</evidence>
<evidence type="ECO:0000256" key="3">
    <source>
        <dbReference type="ARBA" id="ARBA00004922"/>
    </source>
</evidence>
<keyword evidence="5" id="KW-0812">Transmembrane</keyword>
<gene>
    <name evidence="11" type="primary">OST1</name>
    <name evidence="11" type="ORF">CAAN4_H03268</name>
</gene>
<proteinExistence type="inferred from homology"/>
<evidence type="ECO:0000313" key="11">
    <source>
        <dbReference type="EMBL" id="CAK7920513.1"/>
    </source>
</evidence>
<keyword evidence="9" id="KW-0472">Membrane</keyword>
<evidence type="ECO:0000256" key="1">
    <source>
        <dbReference type="ARBA" id="ARBA00002791"/>
    </source>
</evidence>
<feature type="chain" id="PRO_5045011314" description="Dolichyl-diphosphooligosaccharide--protein glycosyltransferase subunit 1" evidence="10">
    <location>
        <begin position="20"/>
        <end position="474"/>
    </location>
</feature>
<evidence type="ECO:0000256" key="6">
    <source>
        <dbReference type="ARBA" id="ARBA00022729"/>
    </source>
</evidence>
<keyword evidence="6 10" id="KW-0732">Signal</keyword>
<keyword evidence="8" id="KW-1133">Transmembrane helix</keyword>
<sequence length="474" mass="54059">MKYWLTLFVSLWACTLAAGLSIGSWENSQYTRSVDLAKSYVKETCIVQAKNIGDEPQNVYYFTLNDGLKEISQVSAFVATLLDQPVVVDSEIVDEATNLYKLTFPIPVAPGSSVQFKARYIYLSAIQPLPAKIEMAETQNLLLKLNKFVYSPYVTLEYSMIFTGITKGQEMELLTFTTEDIKVTENTPTIKPRVENKALVYGPVLEKLDAYTVEPMGLLYEHNRPLAKVNSLERSLWIPASNAEKVSFEEYYELTNDAAQLSSGFSRIDWMRGHYDSTRNHWAISQLDIKLPEDIPEGIYYTDKVGQVSTSKIYSDHLILTPRFPIFGGWNYNFTIGWYSPVAQHVHKIANTDDTYIVKFPLLNSIDDITYDKVDVNFYLPENAEFIGVSSAIDYDSITIGEELSYLDVSSGHVKISLHFKDLIDDLSKVDLYVQYKYTQSSYWWKVFKISGFVFTGLMSFYLLSLIDVSIEKK</sequence>
<feature type="signal peptide" evidence="10">
    <location>
        <begin position="1"/>
        <end position="19"/>
    </location>
</feature>
<dbReference type="PANTHER" id="PTHR21049">
    <property type="entry name" value="RIBOPHORIN I"/>
    <property type="match status" value="1"/>
</dbReference>
<keyword evidence="12" id="KW-1185">Reference proteome</keyword>
<evidence type="ECO:0000256" key="8">
    <source>
        <dbReference type="ARBA" id="ARBA00022989"/>
    </source>
</evidence>
<organism evidence="11 12">
    <name type="scientific">[Candida] anglica</name>
    <dbReference type="NCBI Taxonomy" id="148631"/>
    <lineage>
        <taxon>Eukaryota</taxon>
        <taxon>Fungi</taxon>
        <taxon>Dikarya</taxon>
        <taxon>Ascomycota</taxon>
        <taxon>Saccharomycotina</taxon>
        <taxon>Pichiomycetes</taxon>
        <taxon>Debaryomycetaceae</taxon>
        <taxon>Kurtzmaniella</taxon>
    </lineage>
</organism>
<evidence type="ECO:0000256" key="7">
    <source>
        <dbReference type="ARBA" id="ARBA00022824"/>
    </source>
</evidence>
<accession>A0ABP0EJR4</accession>
<name>A0ABP0EJR4_9ASCO</name>
<comment type="pathway">
    <text evidence="3 10">Protein modification; protein glycosylation.</text>
</comment>